<gene>
    <name evidence="1" type="ORF">SAE02_56180</name>
</gene>
<dbReference type="RefSeq" id="WP_244619669.1">
    <property type="nucleotide sequence ID" value="NZ_BJYZ01000028.1"/>
</dbReference>
<evidence type="ECO:0000313" key="1">
    <source>
        <dbReference type="EMBL" id="GEO41470.1"/>
    </source>
</evidence>
<dbReference type="Proteomes" id="UP000321523">
    <property type="component" value="Unassembled WGS sequence"/>
</dbReference>
<dbReference type="NCBIfam" id="TIGR03886">
    <property type="entry name" value="lyase_spl_fam"/>
    <property type="match status" value="1"/>
</dbReference>
<dbReference type="InterPro" id="IPR023805">
    <property type="entry name" value="Uncharacterised_Spl-rel"/>
</dbReference>
<accession>A0A512DZ50</accession>
<dbReference type="Gene3D" id="3.80.30.30">
    <property type="match status" value="1"/>
</dbReference>
<name>A0A512DZ50_9PROT</name>
<evidence type="ECO:0000313" key="2">
    <source>
        <dbReference type="Proteomes" id="UP000321523"/>
    </source>
</evidence>
<dbReference type="Gene3D" id="3.40.50.12110">
    <property type="match status" value="1"/>
</dbReference>
<dbReference type="InterPro" id="IPR049539">
    <property type="entry name" value="SPL"/>
</dbReference>
<keyword evidence="1" id="KW-0456">Lyase</keyword>
<dbReference type="GO" id="GO:1904047">
    <property type="term" value="F:S-adenosyl-L-methionine binding"/>
    <property type="evidence" value="ECO:0007669"/>
    <property type="project" value="TreeGrafter"/>
</dbReference>
<protein>
    <submittedName>
        <fullName evidence="1">Spore photoproduct lyase family protein</fullName>
    </submittedName>
</protein>
<dbReference type="GO" id="GO:0003913">
    <property type="term" value="F:DNA photolyase activity"/>
    <property type="evidence" value="ECO:0007669"/>
    <property type="project" value="TreeGrafter"/>
</dbReference>
<dbReference type="PANTHER" id="PTHR37822:SF2">
    <property type="entry name" value="SPORE PHOTOPRODUCT LYASE"/>
    <property type="match status" value="1"/>
</dbReference>
<dbReference type="FunFam" id="3.40.50.12110:FF:000002">
    <property type="entry name" value="Spore photoproduct lyase"/>
    <property type="match status" value="1"/>
</dbReference>
<dbReference type="AlphaFoldDB" id="A0A512DZ50"/>
<dbReference type="GO" id="GO:0051539">
    <property type="term" value="F:4 iron, 4 sulfur cluster binding"/>
    <property type="evidence" value="ECO:0007669"/>
    <property type="project" value="TreeGrafter"/>
</dbReference>
<sequence length="372" mass="42276">MSGSGTMMLETAMETRQSRRLANLLDIGRIYLEPAVHAHARGREILARFPEAELIEVASHWRIPELFGNEGAARDWVRNKRTVLVLGVKKAMTIRPNGRSADYIAPGASNGCALACVYCYVPRRKGFANPITTFVNIGQICAAIERHATKLGPRTEPGQTDPHRWVYDIGENGDASVDDLIGGNVRDQIELFRRLPNAKGSFATKYVNRDLLDHDPKGGMRIRFSMLPHRPAKLLDVRSSPMTERIRAIEDFVRAGWEVHLNFSPVVVYEGWTADYIRLFEELNDTLSPVAKAQAKAEVIFLTHNADLHDVNLHWHPKAEDMLWSPRLQETKRSENGQENLRYRAALKARMVRMFLDLMAEHLPWCPVRYAF</sequence>
<dbReference type="EMBL" id="BJYZ01000028">
    <property type="protein sequence ID" value="GEO41470.1"/>
    <property type="molecule type" value="Genomic_DNA"/>
</dbReference>
<dbReference type="Pfam" id="PF20903">
    <property type="entry name" value="SPL"/>
    <property type="match status" value="1"/>
</dbReference>
<organism evidence="1 2">
    <name type="scientific">Skermanella aerolata</name>
    <dbReference type="NCBI Taxonomy" id="393310"/>
    <lineage>
        <taxon>Bacteria</taxon>
        <taxon>Pseudomonadati</taxon>
        <taxon>Pseudomonadota</taxon>
        <taxon>Alphaproteobacteria</taxon>
        <taxon>Rhodospirillales</taxon>
        <taxon>Azospirillaceae</taxon>
        <taxon>Skermanella</taxon>
    </lineage>
</organism>
<keyword evidence="2" id="KW-1185">Reference proteome</keyword>
<proteinExistence type="predicted"/>
<comment type="caution">
    <text evidence="1">The sequence shown here is derived from an EMBL/GenBank/DDBJ whole genome shotgun (WGS) entry which is preliminary data.</text>
</comment>
<reference evidence="1 2" key="1">
    <citation type="submission" date="2019-07" db="EMBL/GenBank/DDBJ databases">
        <title>Whole genome shotgun sequence of Skermanella aerolata NBRC 106429.</title>
        <authorList>
            <person name="Hosoyama A."/>
            <person name="Uohara A."/>
            <person name="Ohji S."/>
            <person name="Ichikawa N."/>
        </authorList>
    </citation>
    <scope>NUCLEOTIDE SEQUENCE [LARGE SCALE GENOMIC DNA]</scope>
    <source>
        <strain evidence="1 2">NBRC 106429</strain>
    </source>
</reference>
<dbReference type="GO" id="GO:0042601">
    <property type="term" value="C:endospore-forming forespore"/>
    <property type="evidence" value="ECO:0007669"/>
    <property type="project" value="TreeGrafter"/>
</dbReference>
<dbReference type="PANTHER" id="PTHR37822">
    <property type="entry name" value="SPORE PHOTOPRODUCT LYASE-RELATED"/>
    <property type="match status" value="1"/>
</dbReference>